<evidence type="ECO:0000313" key="3">
    <source>
        <dbReference type="Proteomes" id="UP000054558"/>
    </source>
</evidence>
<feature type="compositionally biased region" description="Basic and acidic residues" evidence="1">
    <location>
        <begin position="767"/>
        <end position="777"/>
    </location>
</feature>
<feature type="region of interest" description="Disordered" evidence="1">
    <location>
        <begin position="2475"/>
        <end position="2712"/>
    </location>
</feature>
<feature type="compositionally biased region" description="Polar residues" evidence="1">
    <location>
        <begin position="1"/>
        <end position="10"/>
    </location>
</feature>
<proteinExistence type="predicted"/>
<feature type="compositionally biased region" description="Basic and acidic residues" evidence="1">
    <location>
        <begin position="2548"/>
        <end position="2580"/>
    </location>
</feature>
<feature type="compositionally biased region" description="Low complexity" evidence="1">
    <location>
        <begin position="176"/>
        <end position="191"/>
    </location>
</feature>
<feature type="compositionally biased region" description="Low complexity" evidence="1">
    <location>
        <begin position="1589"/>
        <end position="1599"/>
    </location>
</feature>
<feature type="compositionally biased region" description="Low complexity" evidence="1">
    <location>
        <begin position="447"/>
        <end position="457"/>
    </location>
</feature>
<feature type="region of interest" description="Disordered" evidence="1">
    <location>
        <begin position="1412"/>
        <end position="1611"/>
    </location>
</feature>
<feature type="compositionally biased region" description="Pro residues" evidence="1">
    <location>
        <begin position="109"/>
        <end position="118"/>
    </location>
</feature>
<feature type="compositionally biased region" description="Basic and acidic residues" evidence="1">
    <location>
        <begin position="843"/>
        <end position="852"/>
    </location>
</feature>
<feature type="compositionally biased region" description="Low complexity" evidence="1">
    <location>
        <begin position="1552"/>
        <end position="1582"/>
    </location>
</feature>
<sequence>MQPAVPSTDSPVLRGFPLPSDQIADPSRETAVSFESQLYEAEPPKTPLNPVLTQSTSPSGGTGLAELKGFRLGDVDNPRGTAVSFAAGYQPGASTPEVKTRSILSDVPAPRPLKPPPDQLKRRADADPPVLKGFRLTPDEAHARDAALSFFRGSSPGSEEPLQSPASNPSFGGGVSSFSHPPASHASAVAPKQGGDVESPVLRGFRLPDGGPSSPPTRDAAVSFDGPQSPAVISHRPLLRPVTEDPPSAPDVGLCIVLTADSSPNPSLGNSFNSPKTISPGNTSPAGRSIISRGEGLGGLPKGRLTWNDVINGASEENAGTGKGLGEAGATEAADADCGEESDDVSDGQEEPEGVVFKRVVAEGDDVTLGAGARKGEDDDVSTAEVGSTSESRMGRNDVKLTLDVEKGGFKGVVASGQRMGAEQGQGMKGGGSDTKEDGTAQLQGKSAAASGSPSGPVERSVESLEEDWHGEGEAETEAARGSGSRYKVTGNAWTGMDLNGTDWGRPEPTGVQRTTGGKRPDAQPQKEWADSHEDVNEPVISAARAFSPKQKAPVLGSPFRAEGLRSGGDVSRSPSFERLPSFSDREGSEVVSAAKAFSPKGGGKTRLGSTEKSATQDEEETGAKNGRQSVDGRGHNAHGSAEFEHIAEHVSAASLEASGDSAGAVTSSRVTSAEVAGDVSGETGGQGHGREPGSGVVKPGAKGGTAKEVPSKRVLKEIVWEGNGSEVSHEEGKGVREPVAATGTALPGSEPGSKQKAAPPAMEPKPAVKEPGETPRPKPRRRKPEGNGPVVGNRDSGSPDGLTLLAAQYEDSPPRKVPPSEPSQASRPQQEHVFRPAGDAVRGVDRIREGGRILSPESGARIPKTVHSGANPPVKRSQPKPRSEEVWSEDGGWTGNTMDAPSSPDTLPTGTNSPKKQTQPRPRVLESAPGSPLKAGESPRAPRKPAPKPSNSASEPPPTASLSTGGQTKQQTAPPPAKRPARPPGSEDGAPGSNRPGLGEIGGFENTVTLRPVKTSRPDSSGQDIPRTQPLSPAPSSSPSHVGMFPGLNAAARQSARNTPDDSDHLRMPELSVSPRVAPANRPKPHPVPGAGSTPRAAPRGSHVAPHPPPSDPPRASNAAPGSVPRGSHVVSNLPAGSDTPRSCDAPMTDPYLLSEPYKPSTFGAPARPTSGGRPLTAERPPSADTASRYTYSERPISAERWVAPSESETLTHPPNPPENLPGNHARSFPPELAHVLPFPFSGVPPMLGHVAAPHWPLALGPDSQFVRSSSEGFGAVASLNRNGLFPFLDPYQQLQAQLMQQYPGISFPPPGLGNPYGSPLTKPENPLPAHAYTPSLSHLPAPSQEFPHPQSQPQTGLTQTPFAHLQSNAHPFGSFPNPGLQYPPFSHPYFPYGIPPPFYSPPPSVFPFASASGPLSQGSEAGTSQGGPIAGSFVPPPEPRSASREGLDRSASARSELLKARDTAIQRAQQRASRKEALVPPQPVTKPPEPKAPPPPDLNPLKPASSDPTGRARSLAGSAPRKTSITQNPKPLGPSKVVRSLESTSAKQQPRVVVGSDVVPPVAAPSSRRQQAPNLHTNPLTNPPVNPSTNPQHNRLPNPAPNPPHIPGHPLHAASETLPSYDDFLEFLRFRSALAAQAPGALTSASALAAAFSPAAPHPGSLMEGMQGSANPFGGALTSAVPNARPPAGLPVLPSGASRKAAQAGLLTSATARGRAAADHQKLASAARTIQTLWREHKLLKRERRLREAPERRAGMLLTWRFRARFLHLRRVAVFLQSLRRGVLSRRRFWATRKAVRIIQSGWKLFRASLSGWQRGKLRELRDFYRYVRENLEVVGLEAPSFRSFARLMERLMAATEGARVRRRLRGRKAIALVSEMRDIRDLLRQLEVEKARGGATPDRQLEKTLRVQLRQKHVLLERAAHTPLLSSSPSNVNTPLSSPHPSSAGFGRNQRGFGRNGRGFGPDQSGSGRDLARVGRTSVEPGRNSGGFGRNPEGLGRDQSVPDALRAWASGSVGGHPEERRRSLFENGSGNGRAPRSTFEKNEALAAAYAENSRSSFASSANPSRAFSHQGGATRARAPVAESNRISFRGASIGFGNIPPAVATSRPTDRTGRGRAFVADESAAGMFGQFAGPVFRTFDEGLSLSPVRVNSPPARSRATTAEQADESLRETRPGAAQDATKRGQRKSVRSDEEGWIEFEDVPYESESDGMPDAVEFNRHSLPLNEDRFTDNRPGPRRQGRGAYDVEDLARASASAHRHLPADGSQAAASRQNGSSASRGTAVRLPNRVSYDDIPITASATPRPHPDLHVDVPSRSNPPSQNPSPSENPGRGPAKRPFLRARSGRLGTSFTIPDHLKLSVNETPRGASGDVPSGTTGDAPGGGAGPALDSAELGPSTAPGNLGRSLFADGHRVKRRVKRNPLEGEISILERDEEGEESEEPPKRAFLQRKSKAMPMQKLDWSKVKSLVEARLDPEKFAASCRTGASKKDEPPPLPDYKNVKSRLLAYREPNKKYSSVEEEPSFEPGDQAPSLRLPTSPRRKPGKSAARDLKRSGSEESFDGGKRNGHVAARERTEKVVRNGRGGLEGARKEAWVASDTDSEGRSLGSQNRRPPRKAESRKKHKGDEASTPRRTGRGAAGRLHQEGSEEEPGEDGVASQGELSSTGELLERMYQKLQRDGGVEFSSLFPRRRGGESVIPRLRGDEDMFSDQGNSLYSRLTRESGFDRLELGRLTFVAASDGLKER</sequence>
<feature type="region of interest" description="Disordered" evidence="1">
    <location>
        <begin position="266"/>
        <end position="302"/>
    </location>
</feature>
<feature type="region of interest" description="Disordered" evidence="1">
    <location>
        <begin position="412"/>
        <end position="1193"/>
    </location>
</feature>
<feature type="compositionally biased region" description="Polar residues" evidence="1">
    <location>
        <begin position="266"/>
        <end position="286"/>
    </location>
</feature>
<feature type="compositionally biased region" description="Basic residues" evidence="1">
    <location>
        <begin position="2335"/>
        <end position="2345"/>
    </location>
</feature>
<dbReference type="Proteomes" id="UP000054558">
    <property type="component" value="Unassembled WGS sequence"/>
</dbReference>
<dbReference type="PROSITE" id="PS50096">
    <property type="entry name" value="IQ"/>
    <property type="match status" value="1"/>
</dbReference>
<feature type="region of interest" description="Disordered" evidence="1">
    <location>
        <begin position="1"/>
        <end position="66"/>
    </location>
</feature>
<feature type="region of interest" description="Disordered" evidence="1">
    <location>
        <begin position="87"/>
        <end position="248"/>
    </location>
</feature>
<feature type="compositionally biased region" description="Basic and acidic residues" evidence="1">
    <location>
        <begin position="728"/>
        <end position="737"/>
    </location>
</feature>
<accession>A0A1Y1HYE3</accession>
<feature type="region of interest" description="Disordered" evidence="1">
    <location>
        <begin position="1923"/>
        <end position="2041"/>
    </location>
</feature>
<evidence type="ECO:0000256" key="1">
    <source>
        <dbReference type="SAM" id="MobiDB-lite"/>
    </source>
</evidence>
<feature type="region of interest" description="Disordered" evidence="1">
    <location>
        <begin position="1312"/>
        <end position="1360"/>
    </location>
</feature>
<feature type="compositionally biased region" description="Basic and acidic residues" evidence="1">
    <location>
        <begin position="1060"/>
        <end position="1069"/>
    </location>
</feature>
<feature type="compositionally biased region" description="Basic and acidic residues" evidence="1">
    <location>
        <begin position="2669"/>
        <end position="2682"/>
    </location>
</feature>
<keyword evidence="3" id="KW-1185">Reference proteome</keyword>
<feature type="region of interest" description="Disordered" evidence="1">
    <location>
        <begin position="2060"/>
        <end position="2083"/>
    </location>
</feature>
<organism evidence="2 3">
    <name type="scientific">Klebsormidium nitens</name>
    <name type="common">Green alga</name>
    <name type="synonym">Ulothrix nitens</name>
    <dbReference type="NCBI Taxonomy" id="105231"/>
    <lineage>
        <taxon>Eukaryota</taxon>
        <taxon>Viridiplantae</taxon>
        <taxon>Streptophyta</taxon>
        <taxon>Klebsormidiophyceae</taxon>
        <taxon>Klebsormidiales</taxon>
        <taxon>Klebsormidiaceae</taxon>
        <taxon>Klebsormidium</taxon>
    </lineage>
</organism>
<gene>
    <name evidence="2" type="ORF">KFL_001230100</name>
</gene>
<evidence type="ECO:0000313" key="2">
    <source>
        <dbReference type="EMBL" id="GAQ82762.1"/>
    </source>
</evidence>
<feature type="compositionally biased region" description="Pro residues" evidence="1">
    <location>
        <begin position="1482"/>
        <end position="1500"/>
    </location>
</feature>
<protein>
    <submittedName>
        <fullName evidence="2">Uncharacterized protein</fullName>
    </submittedName>
</protein>
<feature type="compositionally biased region" description="Basic residues" evidence="1">
    <location>
        <begin position="2613"/>
        <end position="2624"/>
    </location>
</feature>
<feature type="region of interest" description="Disordered" evidence="1">
    <location>
        <begin position="1205"/>
        <end position="1225"/>
    </location>
</feature>
<feature type="compositionally biased region" description="Polar residues" evidence="1">
    <location>
        <begin position="1351"/>
        <end position="1360"/>
    </location>
</feature>
<feature type="compositionally biased region" description="Acidic residues" evidence="1">
    <location>
        <begin position="2196"/>
        <end position="2212"/>
    </location>
</feature>
<feature type="compositionally biased region" description="Polar residues" evidence="1">
    <location>
        <begin position="896"/>
        <end position="921"/>
    </location>
</feature>
<feature type="region of interest" description="Disordered" evidence="1">
    <location>
        <begin position="2149"/>
        <end position="2460"/>
    </location>
</feature>
<feature type="compositionally biased region" description="Polar residues" evidence="1">
    <location>
        <begin position="1927"/>
        <end position="1944"/>
    </location>
</feature>
<feature type="compositionally biased region" description="Basic and acidic residues" evidence="1">
    <location>
        <begin position="710"/>
        <end position="720"/>
    </location>
</feature>
<dbReference type="OMA" id="MLRQHYE"/>
<name>A0A1Y1HYE3_KLENI</name>
<feature type="compositionally biased region" description="Low complexity" evidence="1">
    <location>
        <begin position="1031"/>
        <end position="1041"/>
    </location>
</feature>
<dbReference type="OrthoDB" id="1939729at2759"/>
<feature type="compositionally biased region" description="Low complexity" evidence="1">
    <location>
        <begin position="2060"/>
        <end position="2071"/>
    </location>
</feature>
<feature type="compositionally biased region" description="Polar residues" evidence="1">
    <location>
        <begin position="2269"/>
        <end position="2281"/>
    </location>
</feature>
<reference evidence="2 3" key="1">
    <citation type="journal article" date="2014" name="Nat. Commun.">
        <title>Klebsormidium flaccidum genome reveals primary factors for plant terrestrial adaptation.</title>
        <authorList>
            <person name="Hori K."/>
            <person name="Maruyama F."/>
            <person name="Fujisawa T."/>
            <person name="Togashi T."/>
            <person name="Yamamoto N."/>
            <person name="Seo M."/>
            <person name="Sato S."/>
            <person name="Yamada T."/>
            <person name="Mori H."/>
            <person name="Tajima N."/>
            <person name="Moriyama T."/>
            <person name="Ikeuchi M."/>
            <person name="Watanabe M."/>
            <person name="Wada H."/>
            <person name="Kobayashi K."/>
            <person name="Saito M."/>
            <person name="Masuda T."/>
            <person name="Sasaki-Sekimoto Y."/>
            <person name="Mashiguchi K."/>
            <person name="Awai K."/>
            <person name="Shimojima M."/>
            <person name="Masuda S."/>
            <person name="Iwai M."/>
            <person name="Nobusawa T."/>
            <person name="Narise T."/>
            <person name="Kondo S."/>
            <person name="Saito H."/>
            <person name="Sato R."/>
            <person name="Murakawa M."/>
            <person name="Ihara Y."/>
            <person name="Oshima-Yamada Y."/>
            <person name="Ohtaka K."/>
            <person name="Satoh M."/>
            <person name="Sonobe K."/>
            <person name="Ishii M."/>
            <person name="Ohtani R."/>
            <person name="Kanamori-Sato M."/>
            <person name="Honoki R."/>
            <person name="Miyazaki D."/>
            <person name="Mochizuki H."/>
            <person name="Umetsu J."/>
            <person name="Higashi K."/>
            <person name="Shibata D."/>
            <person name="Kamiya Y."/>
            <person name="Sato N."/>
            <person name="Nakamura Y."/>
            <person name="Tabata S."/>
            <person name="Ida S."/>
            <person name="Kurokawa K."/>
            <person name="Ohta H."/>
        </authorList>
    </citation>
    <scope>NUCLEOTIDE SEQUENCE [LARGE SCALE GENOMIC DNA]</scope>
    <source>
        <strain evidence="2 3">NIES-2285</strain>
    </source>
</reference>
<feature type="region of interest" description="Disordered" evidence="1">
    <location>
        <begin position="316"/>
        <end position="400"/>
    </location>
</feature>
<feature type="compositionally biased region" description="Polar residues" evidence="1">
    <location>
        <begin position="961"/>
        <end position="973"/>
    </location>
</feature>
<dbReference type="EMBL" id="DF237072">
    <property type="protein sequence ID" value="GAQ82762.1"/>
    <property type="molecule type" value="Genomic_DNA"/>
</dbReference>
<feature type="compositionally biased region" description="Pro residues" evidence="1">
    <location>
        <begin position="1600"/>
        <end position="1609"/>
    </location>
</feature>
<feature type="compositionally biased region" description="Acidic residues" evidence="1">
    <location>
        <begin position="334"/>
        <end position="353"/>
    </location>
</feature>
<feature type="compositionally biased region" description="Basic and acidic residues" evidence="1">
    <location>
        <begin position="460"/>
        <end position="473"/>
    </location>
</feature>
<feature type="compositionally biased region" description="Low complexity" evidence="1">
    <location>
        <begin position="2315"/>
        <end position="2331"/>
    </location>
</feature>